<dbReference type="SMART" id="SM00423">
    <property type="entry name" value="PSI"/>
    <property type="match status" value="4"/>
</dbReference>
<keyword evidence="8" id="KW-0325">Glycoprotein</keyword>
<dbReference type="InterPro" id="IPR056737">
    <property type="entry name" value="Beta-prop_ATRN-MKLN-like"/>
</dbReference>
<keyword evidence="7 10" id="KW-1015">Disulfide bond</keyword>
<dbReference type="InterPro" id="IPR056863">
    <property type="entry name" value="LMN_ATRN_NET-like_EGF"/>
</dbReference>
<dbReference type="InterPro" id="IPR016201">
    <property type="entry name" value="PSI"/>
</dbReference>
<evidence type="ECO:0000259" key="13">
    <source>
        <dbReference type="PROSITE" id="PS50026"/>
    </source>
</evidence>
<name>A0A444U9D7_ACIRT</name>
<dbReference type="InterPro" id="IPR015915">
    <property type="entry name" value="Kelch-typ_b-propeller"/>
</dbReference>
<evidence type="ECO:0000256" key="5">
    <source>
        <dbReference type="ARBA" id="ARBA00022737"/>
    </source>
</evidence>
<reference evidence="15 16" key="1">
    <citation type="submission" date="2019-01" db="EMBL/GenBank/DDBJ databases">
        <title>Draft Genome and Complete Hox-Cluster Characterization of the Sterlet Sturgeon (Acipenser ruthenus).</title>
        <authorList>
            <person name="Wei Q."/>
        </authorList>
    </citation>
    <scope>NUCLEOTIDE SEQUENCE [LARGE SCALE GENOMIC DNA]</scope>
    <source>
        <strain evidence="15">WHYD16114868_AA</strain>
        <tissue evidence="15">Blood</tissue>
    </source>
</reference>
<evidence type="ECO:0000259" key="14">
    <source>
        <dbReference type="PROSITE" id="PS50027"/>
    </source>
</evidence>
<dbReference type="FunFam" id="2.10.25.10:FF:000079">
    <property type="entry name" value="Attractin like 1"/>
    <property type="match status" value="1"/>
</dbReference>
<dbReference type="PROSITE" id="PS01248">
    <property type="entry name" value="EGF_LAM_1"/>
    <property type="match status" value="1"/>
</dbReference>
<dbReference type="CDD" id="cd00055">
    <property type="entry name" value="EGF_Lam"/>
    <property type="match status" value="1"/>
</dbReference>
<dbReference type="Gene3D" id="3.10.100.10">
    <property type="entry name" value="Mannose-Binding Protein A, subunit A"/>
    <property type="match status" value="1"/>
</dbReference>
<dbReference type="FunFam" id="2.120.10.80:FF:000072">
    <property type="entry name" value="Attractin"/>
    <property type="match status" value="1"/>
</dbReference>
<dbReference type="Gene3D" id="2.120.10.80">
    <property type="entry name" value="Kelch-type beta propeller"/>
    <property type="match status" value="1"/>
</dbReference>
<gene>
    <name evidence="15" type="ORF">EOD39_6667</name>
</gene>
<keyword evidence="2" id="KW-0880">Kelch repeat</keyword>
<dbReference type="PROSITE" id="PS50027">
    <property type="entry name" value="EGF_LAM_2"/>
    <property type="match status" value="1"/>
</dbReference>
<evidence type="ECO:0000256" key="4">
    <source>
        <dbReference type="ARBA" id="ARBA00022729"/>
    </source>
</evidence>
<keyword evidence="10" id="KW-0245">EGF-like domain</keyword>
<feature type="disulfide bond" evidence="10">
    <location>
        <begin position="66"/>
        <end position="76"/>
    </location>
</feature>
<dbReference type="Pfam" id="PF24981">
    <property type="entry name" value="Beta-prop_ATRN-LZTR1"/>
    <property type="match status" value="1"/>
</dbReference>
<evidence type="ECO:0000256" key="2">
    <source>
        <dbReference type="ARBA" id="ARBA00022441"/>
    </source>
</evidence>
<keyword evidence="6" id="KW-0472">Membrane</keyword>
<evidence type="ECO:0000313" key="16">
    <source>
        <dbReference type="Proteomes" id="UP000289886"/>
    </source>
</evidence>
<evidence type="ECO:0000256" key="3">
    <source>
        <dbReference type="ARBA" id="ARBA00022692"/>
    </source>
</evidence>
<sequence>MHSEPCVERGAVGDCLEPVGLIVPEVRGNETVPEVVTTSGYALLHFFSDAAYNLTGFHIFYSMNSCPNNCSGHGKCTTGNSIASRVYCECDKYWKGEACDIPYCKNNCGSPDHGYCDLTGEKLCVCNDSWQGTNTWLVPETKGAIVQGGYGHSSVYDGMTKCVYVHGGYKALPANKYGLVDDLYRYEVRTRTWTILKESGLARYLHSAVILSGVVLVFGGNTHNDTALSNGAKCFSSDFIAYDIACDEWKMLPKPSLHRDVNRFGHSAVISNGSMYVFGGFSSVLLNDILVYKLPNCEAFRAEEPCLDAGPGIRCLWDEDRCVSWDPRHTNGTFPSVRCPQKKASADDRCYRYTDCASCTANTNGCQWCEDKKCISASSNCTVSVKNYTKCHVRNEQICTKLTSCKSCSLNLNCQWDQRQQECHALPAHLCGEGWSHVGDACLRINASRDSYDNAKLYCYNLSGNLASLTTSKEVDFVLDELHKYTVQLYIEIYSAFLFSEAQNCSGLRTCSQCLELPGCGWCSDPSNTGKGQCIEGSSRGPMKGIGKQSQDLVLDQGLCPKDKSFEWAFIHCPACQCNGHSTCVNSSVCEQCKNLTTGKQCEACMAGYYGDPTNGGKCQELADHSVGHIGRVVNAMDMQIVVIRSQENASALPKESKETNVNYSLLIDYQFTFSLLQDDDKHYTAINFMANPEQVGLQSVVLLHEPFDTLCLFGPLSDVIVCILSTDSLLIDYQFTFSLLQDDDKHYTAINFMANPEQPNKNLDMSINASNNFNLNITWSIGSTAGTISGEEIPIVSRSNIKDYRDSFSCEKFSFRNNLNITFYVYVSNFSWPIKIQGAPKPIAVEPCSGNKAAVLTVFMCLPRGSSEAPPPGQSGLAIASALIDISQQKPMDCKEKSSGVRNRKQPPPTHQGTCV</sequence>
<evidence type="ECO:0000256" key="6">
    <source>
        <dbReference type="ARBA" id="ARBA00022989"/>
    </source>
</evidence>
<dbReference type="Pfam" id="PF23106">
    <property type="entry name" value="EGF_Teneurin"/>
    <property type="match status" value="1"/>
</dbReference>
<organism evidence="15 16">
    <name type="scientific">Acipenser ruthenus</name>
    <name type="common">Sterlet sturgeon</name>
    <dbReference type="NCBI Taxonomy" id="7906"/>
    <lineage>
        <taxon>Eukaryota</taxon>
        <taxon>Metazoa</taxon>
        <taxon>Chordata</taxon>
        <taxon>Craniata</taxon>
        <taxon>Vertebrata</taxon>
        <taxon>Euteleostomi</taxon>
        <taxon>Actinopterygii</taxon>
        <taxon>Chondrostei</taxon>
        <taxon>Acipenseriformes</taxon>
        <taxon>Acipenseridae</taxon>
        <taxon>Acipenser</taxon>
    </lineage>
</organism>
<dbReference type="PROSITE" id="PS50026">
    <property type="entry name" value="EGF_3"/>
    <property type="match status" value="1"/>
</dbReference>
<dbReference type="Pfam" id="PF24972">
    <property type="entry name" value="GBD_ATRN"/>
    <property type="match status" value="2"/>
</dbReference>
<dbReference type="SMART" id="SM00180">
    <property type="entry name" value="EGF_Lam"/>
    <property type="match status" value="1"/>
</dbReference>
<feature type="region of interest" description="Disordered" evidence="12">
    <location>
        <begin position="891"/>
        <end position="917"/>
    </location>
</feature>
<evidence type="ECO:0000256" key="12">
    <source>
        <dbReference type="SAM" id="MobiDB-lite"/>
    </source>
</evidence>
<evidence type="ECO:0000256" key="11">
    <source>
        <dbReference type="PROSITE-ProRule" id="PRU00460"/>
    </source>
</evidence>
<accession>A0A444U9D7</accession>
<dbReference type="SUPFAM" id="SSF57196">
    <property type="entry name" value="EGF/Laminin"/>
    <property type="match status" value="1"/>
</dbReference>
<keyword evidence="4" id="KW-0732">Signal</keyword>
<keyword evidence="6" id="KW-1133">Transmembrane helix</keyword>
<dbReference type="SUPFAM" id="SSF117281">
    <property type="entry name" value="Kelch motif"/>
    <property type="match status" value="1"/>
</dbReference>
<comment type="subcellular location">
    <subcellularLocation>
        <location evidence="1">Membrane</location>
        <topology evidence="1">Single-pass membrane protein</topology>
    </subcellularLocation>
</comment>
<dbReference type="InterPro" id="IPR056732">
    <property type="entry name" value="GBD_ATRN"/>
</dbReference>
<dbReference type="InterPro" id="IPR000742">
    <property type="entry name" value="EGF"/>
</dbReference>
<protein>
    <submittedName>
        <fullName evidence="15">Attractin-like protein 1</fullName>
    </submittedName>
</protein>
<dbReference type="FunFam" id="2.10.25.10:FF:000860">
    <property type="entry name" value="Attractin"/>
    <property type="match status" value="1"/>
</dbReference>
<dbReference type="PANTHER" id="PTHR46376">
    <property type="entry name" value="LEUCINE-ZIPPER-LIKE TRANSCRIPTIONAL REGULATOR 1"/>
    <property type="match status" value="1"/>
</dbReference>
<dbReference type="InterPro" id="IPR002049">
    <property type="entry name" value="LE_dom"/>
</dbReference>
<keyword evidence="16" id="KW-1185">Reference proteome</keyword>
<dbReference type="GO" id="GO:0005794">
    <property type="term" value="C:Golgi apparatus"/>
    <property type="evidence" value="ECO:0007669"/>
    <property type="project" value="TreeGrafter"/>
</dbReference>
<dbReference type="InterPro" id="IPR016186">
    <property type="entry name" value="C-type_lectin-like/link_sf"/>
</dbReference>
<feature type="disulfide bond" evidence="10">
    <location>
        <begin position="90"/>
        <end position="99"/>
    </location>
</feature>
<dbReference type="AlphaFoldDB" id="A0A444U9D7"/>
<feature type="disulfide bond" evidence="11">
    <location>
        <begin position="605"/>
        <end position="619"/>
    </location>
</feature>
<dbReference type="Proteomes" id="UP000289886">
    <property type="component" value="Unassembled WGS sequence"/>
</dbReference>
<keyword evidence="3" id="KW-0812">Transmembrane</keyword>
<dbReference type="SUPFAM" id="SSF56436">
    <property type="entry name" value="C-type lectin-like"/>
    <property type="match status" value="1"/>
</dbReference>
<feature type="domain" description="EGF-like" evidence="13">
    <location>
        <begin position="62"/>
        <end position="100"/>
    </location>
</feature>
<dbReference type="Gene3D" id="2.10.25.10">
    <property type="entry name" value="Laminin"/>
    <property type="match status" value="2"/>
</dbReference>
<evidence type="ECO:0000256" key="9">
    <source>
        <dbReference type="ARBA" id="ARBA00023292"/>
    </source>
</evidence>
<keyword evidence="9 11" id="KW-0424">Laminin EGF-like domain</keyword>
<feature type="disulfide bond" evidence="11">
    <location>
        <begin position="593"/>
        <end position="602"/>
    </location>
</feature>
<evidence type="ECO:0000256" key="7">
    <source>
        <dbReference type="ARBA" id="ARBA00023157"/>
    </source>
</evidence>
<evidence type="ECO:0000313" key="15">
    <source>
        <dbReference type="EMBL" id="RXM31785.1"/>
    </source>
</evidence>
<dbReference type="InterPro" id="IPR016187">
    <property type="entry name" value="CTDL_fold"/>
</dbReference>
<evidence type="ECO:0000256" key="8">
    <source>
        <dbReference type="ARBA" id="ARBA00023180"/>
    </source>
</evidence>
<keyword evidence="5" id="KW-0677">Repeat</keyword>
<dbReference type="PROSITE" id="PS00022">
    <property type="entry name" value="EGF_1"/>
    <property type="match status" value="1"/>
</dbReference>
<evidence type="ECO:0000256" key="1">
    <source>
        <dbReference type="ARBA" id="ARBA00004167"/>
    </source>
</evidence>
<comment type="caution">
    <text evidence="10">Lacks conserved residue(s) required for the propagation of feature annotation.</text>
</comment>
<dbReference type="PANTHER" id="PTHR46376:SF2">
    <property type="entry name" value="DISTRACTED, ISOFORM B"/>
    <property type="match status" value="1"/>
</dbReference>
<proteinExistence type="predicted"/>
<dbReference type="Pfam" id="PF24973">
    <property type="entry name" value="EGF_LMN_ATRN"/>
    <property type="match status" value="1"/>
</dbReference>
<comment type="caution">
    <text evidence="15">The sequence shown here is derived from an EMBL/GenBank/DDBJ whole genome shotgun (WGS) entry which is preliminary data.</text>
</comment>
<dbReference type="EMBL" id="SCEB01215012">
    <property type="protein sequence ID" value="RXM31785.1"/>
    <property type="molecule type" value="Genomic_DNA"/>
</dbReference>
<dbReference type="InterPro" id="IPR051568">
    <property type="entry name" value="LZTR1/Attractin"/>
</dbReference>
<dbReference type="GO" id="GO:0016020">
    <property type="term" value="C:membrane"/>
    <property type="evidence" value="ECO:0007669"/>
    <property type="project" value="UniProtKB-SubCell"/>
</dbReference>
<feature type="domain" description="Laminin EGF-like" evidence="14">
    <location>
        <begin position="576"/>
        <end position="621"/>
    </location>
</feature>
<evidence type="ECO:0000256" key="10">
    <source>
        <dbReference type="PROSITE-ProRule" id="PRU00076"/>
    </source>
</evidence>